<evidence type="ECO:0000256" key="7">
    <source>
        <dbReference type="ARBA" id="ARBA00022741"/>
    </source>
</evidence>
<dbReference type="FunFam" id="2.70.150.10:FF:000015">
    <property type="entry name" value="Cation-transporting ATPase"/>
    <property type="match status" value="1"/>
</dbReference>
<keyword evidence="4" id="KW-0597">Phosphoprotein</keyword>
<dbReference type="InterPro" id="IPR023214">
    <property type="entry name" value="HAD_sf"/>
</dbReference>
<evidence type="ECO:0000256" key="15">
    <source>
        <dbReference type="ARBA" id="ARBA00023180"/>
    </source>
</evidence>
<dbReference type="GO" id="GO:0005789">
    <property type="term" value="C:endoplasmic reticulum membrane"/>
    <property type="evidence" value="ECO:0007669"/>
    <property type="project" value="UniProtKB-SubCell"/>
</dbReference>
<dbReference type="InterPro" id="IPR018303">
    <property type="entry name" value="ATPase_P-typ_P_site"/>
</dbReference>
<evidence type="ECO:0000256" key="11">
    <source>
        <dbReference type="ARBA" id="ARBA00022927"/>
    </source>
</evidence>
<dbReference type="InterPro" id="IPR059000">
    <property type="entry name" value="ATPase_P-type_domA"/>
</dbReference>
<dbReference type="SFLD" id="SFLDG00002">
    <property type="entry name" value="C1.7:_P-type_atpase_like"/>
    <property type="match status" value="1"/>
</dbReference>
<evidence type="ECO:0000256" key="16">
    <source>
        <dbReference type="ARBA" id="ARBA00048588"/>
    </source>
</evidence>
<accession>A0A671R4A8</accession>
<dbReference type="PANTHER" id="PTHR45630:SF7">
    <property type="entry name" value="ENDOPLASMIC RETICULUM TRANSMEMBRANE HELIX TRANSLOCASE"/>
    <property type="match status" value="1"/>
</dbReference>
<feature type="region of interest" description="Disordered" evidence="21">
    <location>
        <begin position="852"/>
        <end position="888"/>
    </location>
</feature>
<dbReference type="SFLD" id="SFLDS00003">
    <property type="entry name" value="Haloacid_Dehalogenase"/>
    <property type="match status" value="1"/>
</dbReference>
<dbReference type="Pfam" id="PF23143">
    <property type="entry name" value="2TM_P5A-ATPase"/>
    <property type="match status" value="1"/>
</dbReference>
<proteinExistence type="inferred from homology"/>
<dbReference type="InterPro" id="IPR008250">
    <property type="entry name" value="ATPase_P-typ_transduc_dom_A_sf"/>
</dbReference>
<dbReference type="PANTHER" id="PTHR45630">
    <property type="entry name" value="CATION-TRANSPORTING ATPASE-RELATED"/>
    <property type="match status" value="1"/>
</dbReference>
<reference evidence="25" key="2">
    <citation type="submission" date="2025-09" db="UniProtKB">
        <authorList>
            <consortium name="Ensembl"/>
        </authorList>
    </citation>
    <scope>IDENTIFICATION</scope>
</reference>
<evidence type="ECO:0000259" key="24">
    <source>
        <dbReference type="Pfam" id="PF23143"/>
    </source>
</evidence>
<keyword evidence="10" id="KW-0460">Magnesium</keyword>
<dbReference type="InterPro" id="IPR006544">
    <property type="entry name" value="P-type_TPase_V"/>
</dbReference>
<evidence type="ECO:0000256" key="20">
    <source>
        <dbReference type="SAM" id="Coils"/>
    </source>
</evidence>
<dbReference type="GO" id="GO:0015031">
    <property type="term" value="P:protein transport"/>
    <property type="evidence" value="ECO:0007669"/>
    <property type="project" value="UniProtKB-KW"/>
</dbReference>
<feature type="transmembrane region" description="Helical" evidence="22">
    <location>
        <begin position="1145"/>
        <end position="1168"/>
    </location>
</feature>
<dbReference type="CDD" id="cd07543">
    <property type="entry name" value="P-type_ATPase_cation"/>
    <property type="match status" value="1"/>
</dbReference>
<evidence type="ECO:0000256" key="18">
    <source>
        <dbReference type="ARBA" id="ARBA00067401"/>
    </source>
</evidence>
<dbReference type="NCBIfam" id="TIGR01494">
    <property type="entry name" value="ATPase_P-type"/>
    <property type="match status" value="1"/>
</dbReference>
<feature type="coiled-coil region" evidence="20">
    <location>
        <begin position="893"/>
        <end position="920"/>
    </location>
</feature>
<evidence type="ECO:0000256" key="3">
    <source>
        <dbReference type="ARBA" id="ARBA00022448"/>
    </source>
</evidence>
<dbReference type="InterPro" id="IPR023298">
    <property type="entry name" value="ATPase_P-typ_TM_dom_sf"/>
</dbReference>
<feature type="transmembrane region" description="Helical" evidence="22">
    <location>
        <begin position="1025"/>
        <end position="1046"/>
    </location>
</feature>
<evidence type="ECO:0000313" key="25">
    <source>
        <dbReference type="Ensembl" id="ENSSANP00000078023.1"/>
    </source>
</evidence>
<dbReference type="GO" id="GO:0046872">
    <property type="term" value="F:metal ion binding"/>
    <property type="evidence" value="ECO:0007669"/>
    <property type="project" value="UniProtKB-KW"/>
</dbReference>
<comment type="function">
    <text evidence="17">Endoplasmic reticulum translocase required to remove mitochondrial transmembrane proteins mistargeted to the endoplasmic reticulum. Acts as a dislocase that mediates the ATP-dependent extraction of mislocalized mitochondrial transmembrane proteins from the endoplasmic reticulum membrane. Specifically binds mitochondrial tail-anchored transmembrane proteins: has an atypically large substrate-binding pocket that recognizes and binds moderately hydrophobic transmembranes with short hydrophilic lumenal domains.</text>
</comment>
<dbReference type="InterPro" id="IPR044492">
    <property type="entry name" value="P_typ_ATPase_HD_dom"/>
</dbReference>
<name>A0A671R4A8_9TELE</name>
<dbReference type="FunFam" id="3.40.50.1000:FF:000056">
    <property type="entry name" value="Cation-transporting ATPase"/>
    <property type="match status" value="1"/>
</dbReference>
<feature type="transmembrane region" description="Helical" evidence="22">
    <location>
        <begin position="417"/>
        <end position="436"/>
    </location>
</feature>
<keyword evidence="9" id="KW-0067">ATP-binding</keyword>
<evidence type="ECO:0000256" key="19">
    <source>
        <dbReference type="ARBA" id="ARBA00083273"/>
    </source>
</evidence>
<dbReference type="Gene3D" id="2.70.150.10">
    <property type="entry name" value="Calcium-transporting ATPase, cytoplasmic transduction domain A"/>
    <property type="match status" value="1"/>
</dbReference>
<evidence type="ECO:0000256" key="8">
    <source>
        <dbReference type="ARBA" id="ARBA00022824"/>
    </source>
</evidence>
<keyword evidence="14 22" id="KW-0472">Membrane</keyword>
<dbReference type="SUPFAM" id="SSF56784">
    <property type="entry name" value="HAD-like"/>
    <property type="match status" value="1"/>
</dbReference>
<dbReference type="NCBIfam" id="TIGR01657">
    <property type="entry name" value="P-ATPase-V"/>
    <property type="match status" value="1"/>
</dbReference>
<dbReference type="GO" id="GO:0006874">
    <property type="term" value="P:intracellular calcium ion homeostasis"/>
    <property type="evidence" value="ECO:0007669"/>
    <property type="project" value="TreeGrafter"/>
</dbReference>
<dbReference type="Proteomes" id="UP000472260">
    <property type="component" value="Unassembled WGS sequence"/>
</dbReference>
<dbReference type="GO" id="GO:0016887">
    <property type="term" value="F:ATP hydrolysis activity"/>
    <property type="evidence" value="ECO:0007669"/>
    <property type="project" value="InterPro"/>
</dbReference>
<evidence type="ECO:0000256" key="2">
    <source>
        <dbReference type="ARBA" id="ARBA00006000"/>
    </source>
</evidence>
<comment type="similarity">
    <text evidence="2">Belongs to the cation transport ATPase (P-type) (TC 3.A.3) family. Type V subfamily.</text>
</comment>
<dbReference type="Ensembl" id="ENSSANT00000082947.1">
    <property type="protein sequence ID" value="ENSSANP00000078023.1"/>
    <property type="gene ID" value="ENSSANG00000038840.1"/>
</dbReference>
<sequence>YFRTKGNMSADGRTQTQTQTRAPSDDLVRSVSLHSRRPRVLHGTVLPFLLLYPGCLYAWLGVYGAAEDAEAGLLALAALGIAHVLTVLSGYWSVHAHCWLTCSKESDPAKATFAKVIPTPNNGSAELVPLLRDKDEDGAEILSFEFQKIHYVYESKEKKCFLPVAFPINFPMSHFQNWRGYQEEDQLQAAEKRYGTNRAEMVVPDFLALFRERATAPFFVFQVFCVGLWCLDEYWYYSVFTLFMLVAFEASLVQQQMRNMSEIRRMGNKPYMIQVYRNRKWRPVSSDELLPGDIVSVGRSPQDNLVPCDVLLLRGRCIVDEAMLTGESVPQMKEPVEDLDPDRILELQTDSRLHVISGGTKVVQHSPPLRASAGLKPVDNGCVAYVLRTGFYTSQGKLLRTILFGVKRVTANNLETFIFILFLLVFAIAAAVYVWVEGTKDLNRNKYKLFLECTLILTSVVPPELPIELSLAVNTSLIALAKLYVFCTEPFRIPFAGKVEICCFDKTGTLTSDSLVVRGVAGLRDGKQVMPVSDIPVDTHRVVATCHSLVTLDDGQLVGDPLEKAMLTAADWTLTKDEKVFPRSIKTPGLKIHQRFHFASALKRMSVLASYERMGSTELCYISAVKGAPETLKDMFSECPASYDEVHREMSREGARVLALGYKEVGHLTHQQVREVSRDMLECDLRFAGFMVVSCPLKTDSKAVIREIQEASHHVVMITGDNPLTACHVARELHFIQKEHMLILQQTEWQWVSIDGSVCLPLPTSSVSDLIRRYDLCVTGEGLTRMTYEPSLLNALLPHVQVFARVSPKQKEFVITSLKGLGFVTLMCGDGTNDVGALKHAHIGVALLANAPEHMPEKKKRSKDKEYSSGEPRPPVPSSGVKLGSRAARQRMMAQREEQLAAQKERISQVLRELEEDQIQVVKLGDASIAAPFTSKLSSIQCICHVIKQGRCTLVTTLQMFKILALNALVLAYSQSVLYLEGVKFSDFQATLQGLLLAGCFLFISRSKPLKTLSKERPLPNIFNLYTVLTVLLQFAVHFCSLVYLYRGAQSRSPPRTEQFVDLYKEFEPSLINSTVYIMSMAMQMATFAINYKGHPFMESLTENQPLLWSIGISGLAIVGLLMGSSPEFNEQFALVDIPTEFKLIIAQVLVLDFVAALLVDRVLQFLLGKGTLRLPK</sequence>
<dbReference type="PROSITE" id="PS00154">
    <property type="entry name" value="ATPASE_E1_E2"/>
    <property type="match status" value="1"/>
</dbReference>
<feature type="region of interest" description="Disordered" evidence="21">
    <location>
        <begin position="1"/>
        <end position="26"/>
    </location>
</feature>
<evidence type="ECO:0000256" key="5">
    <source>
        <dbReference type="ARBA" id="ARBA00022692"/>
    </source>
</evidence>
<feature type="domain" description="P5A-ATPase transmembrane helical hairpin" evidence="24">
    <location>
        <begin position="37"/>
        <end position="105"/>
    </location>
</feature>
<feature type="transmembrane region" description="Helical" evidence="22">
    <location>
        <begin position="235"/>
        <end position="253"/>
    </location>
</feature>
<feature type="transmembrane region" description="Helical" evidence="22">
    <location>
        <begin position="1107"/>
        <end position="1125"/>
    </location>
</feature>
<evidence type="ECO:0000256" key="1">
    <source>
        <dbReference type="ARBA" id="ARBA00004477"/>
    </source>
</evidence>
<dbReference type="InterPro" id="IPR001757">
    <property type="entry name" value="P_typ_ATPase"/>
</dbReference>
<evidence type="ECO:0000256" key="17">
    <source>
        <dbReference type="ARBA" id="ARBA00059755"/>
    </source>
</evidence>
<dbReference type="InterPro" id="IPR057255">
    <property type="entry name" value="2TM_P5A-ATPase"/>
</dbReference>
<keyword evidence="26" id="KW-1185">Reference proteome</keyword>
<dbReference type="FunFam" id="3.40.1110.10:FF:000014">
    <property type="entry name" value="Cation-transporting ATPase"/>
    <property type="match status" value="1"/>
</dbReference>
<evidence type="ECO:0000256" key="6">
    <source>
        <dbReference type="ARBA" id="ARBA00022723"/>
    </source>
</evidence>
<keyword evidence="15" id="KW-0325">Glycoprotein</keyword>
<evidence type="ECO:0000313" key="26">
    <source>
        <dbReference type="Proteomes" id="UP000472260"/>
    </source>
</evidence>
<dbReference type="SUPFAM" id="SSF81665">
    <property type="entry name" value="Calcium ATPase, transmembrane domain M"/>
    <property type="match status" value="1"/>
</dbReference>
<keyword evidence="5 22" id="KW-0812">Transmembrane</keyword>
<dbReference type="Gene3D" id="3.40.50.1000">
    <property type="entry name" value="HAD superfamily/HAD-like"/>
    <property type="match status" value="1"/>
</dbReference>
<evidence type="ECO:0000256" key="13">
    <source>
        <dbReference type="ARBA" id="ARBA00022989"/>
    </source>
</evidence>
<evidence type="ECO:0000256" key="4">
    <source>
        <dbReference type="ARBA" id="ARBA00022553"/>
    </source>
</evidence>
<gene>
    <name evidence="25" type="primary">LOC107672485</name>
</gene>
<dbReference type="Pfam" id="PF00122">
    <property type="entry name" value="E1-E2_ATPase"/>
    <property type="match status" value="1"/>
</dbReference>
<dbReference type="InterPro" id="IPR023299">
    <property type="entry name" value="ATPase_P-typ_cyto_dom_N"/>
</dbReference>
<protein>
    <recommendedName>
        <fullName evidence="18">Endoplasmic reticulum transmembrane helix translocase</fullName>
    </recommendedName>
    <alternativeName>
        <fullName evidence="19">Endoplasmic reticulum P5A-ATPase</fullName>
    </alternativeName>
</protein>
<dbReference type="Gene3D" id="3.40.1110.10">
    <property type="entry name" value="Calcium-transporting ATPase, cytoplasmic domain N"/>
    <property type="match status" value="1"/>
</dbReference>
<keyword evidence="3" id="KW-0813">Transport</keyword>
<keyword evidence="7" id="KW-0547">Nucleotide-binding</keyword>
<organism evidence="25 26">
    <name type="scientific">Sinocyclocheilus anshuiensis</name>
    <dbReference type="NCBI Taxonomy" id="1608454"/>
    <lineage>
        <taxon>Eukaryota</taxon>
        <taxon>Metazoa</taxon>
        <taxon>Chordata</taxon>
        <taxon>Craniata</taxon>
        <taxon>Vertebrata</taxon>
        <taxon>Euteleostomi</taxon>
        <taxon>Actinopterygii</taxon>
        <taxon>Neopterygii</taxon>
        <taxon>Teleostei</taxon>
        <taxon>Ostariophysi</taxon>
        <taxon>Cypriniformes</taxon>
        <taxon>Cyprinidae</taxon>
        <taxon>Cyprininae</taxon>
        <taxon>Sinocyclocheilus</taxon>
    </lineage>
</organism>
<evidence type="ECO:0000256" key="22">
    <source>
        <dbReference type="SAM" id="Phobius"/>
    </source>
</evidence>
<comment type="subcellular location">
    <subcellularLocation>
        <location evidence="1">Endoplasmic reticulum membrane</location>
        <topology evidence="1">Multi-pass membrane protein</topology>
    </subcellularLocation>
</comment>
<dbReference type="SUPFAM" id="SSF81653">
    <property type="entry name" value="Calcium ATPase, transduction domain A"/>
    <property type="match status" value="1"/>
</dbReference>
<feature type="compositionally biased region" description="Polar residues" evidence="21">
    <location>
        <begin position="12"/>
        <end position="22"/>
    </location>
</feature>
<dbReference type="SUPFAM" id="SSF81660">
    <property type="entry name" value="Metal cation-transporting ATPase, ATP-binding domain N"/>
    <property type="match status" value="1"/>
</dbReference>
<keyword evidence="13 22" id="KW-1133">Transmembrane helix</keyword>
<dbReference type="AlphaFoldDB" id="A0A671R4A8"/>
<reference evidence="25" key="1">
    <citation type="submission" date="2025-08" db="UniProtKB">
        <authorList>
            <consortium name="Ensembl"/>
        </authorList>
    </citation>
    <scope>IDENTIFICATION</scope>
</reference>
<dbReference type="SFLD" id="SFLDF00027">
    <property type="entry name" value="p-type_atpase"/>
    <property type="match status" value="1"/>
</dbReference>
<dbReference type="GO" id="GO:0140567">
    <property type="term" value="F:membrane protein dislocase activity"/>
    <property type="evidence" value="ECO:0007669"/>
    <property type="project" value="TreeGrafter"/>
</dbReference>
<evidence type="ECO:0000256" key="12">
    <source>
        <dbReference type="ARBA" id="ARBA00022967"/>
    </source>
</evidence>
<keyword evidence="6" id="KW-0479">Metal-binding</keyword>
<feature type="transmembrane region" description="Helical" evidence="22">
    <location>
        <begin position="214"/>
        <end position="229"/>
    </location>
</feature>
<dbReference type="GO" id="GO:0019829">
    <property type="term" value="F:ATPase-coupled monoatomic cation transmembrane transporter activity"/>
    <property type="evidence" value="ECO:0007669"/>
    <property type="project" value="TreeGrafter"/>
</dbReference>
<feature type="domain" description="P-type ATPase A" evidence="23">
    <location>
        <begin position="272"/>
        <end position="397"/>
    </location>
</feature>
<dbReference type="GO" id="GO:0140569">
    <property type="term" value="P:extraction of mislocalized protein from ER membrane"/>
    <property type="evidence" value="ECO:0007669"/>
    <property type="project" value="TreeGrafter"/>
</dbReference>
<feature type="transmembrane region" description="Helical" evidence="22">
    <location>
        <begin position="40"/>
        <end position="60"/>
    </location>
</feature>
<keyword evidence="8" id="KW-0256">Endoplasmic reticulum</keyword>
<evidence type="ECO:0000256" key="21">
    <source>
        <dbReference type="SAM" id="MobiDB-lite"/>
    </source>
</evidence>
<evidence type="ECO:0000256" key="14">
    <source>
        <dbReference type="ARBA" id="ARBA00023136"/>
    </source>
</evidence>
<dbReference type="InterPro" id="IPR036412">
    <property type="entry name" value="HAD-like_sf"/>
</dbReference>
<dbReference type="InterPro" id="IPR047820">
    <property type="entry name" value="P5A-type_ATPase"/>
</dbReference>
<feature type="transmembrane region" description="Helical" evidence="22">
    <location>
        <begin position="72"/>
        <end position="94"/>
    </location>
</feature>
<dbReference type="GO" id="GO:0015662">
    <property type="term" value="F:P-type ion transporter activity"/>
    <property type="evidence" value="ECO:0007669"/>
    <property type="project" value="TreeGrafter"/>
</dbReference>
<dbReference type="GO" id="GO:0005524">
    <property type="term" value="F:ATP binding"/>
    <property type="evidence" value="ECO:0007669"/>
    <property type="project" value="UniProtKB-KW"/>
</dbReference>
<dbReference type="PRINTS" id="PR00119">
    <property type="entry name" value="CATATPASE"/>
</dbReference>
<evidence type="ECO:0000259" key="23">
    <source>
        <dbReference type="Pfam" id="PF00122"/>
    </source>
</evidence>
<keyword evidence="20" id="KW-0175">Coiled coil</keyword>
<keyword evidence="11" id="KW-0653">Protein transport</keyword>
<keyword evidence="12" id="KW-1278">Translocase</keyword>
<comment type="catalytic activity">
    <reaction evidence="16">
        <text>[protein]-with a C-terminal TM segment(out) + ATP + H2O = [protein]-with a C-terminal TM segment(in) + ADP + phosphate + H(+)</text>
        <dbReference type="Rhea" id="RHEA:66168"/>
        <dbReference type="Rhea" id="RHEA-COMP:16963"/>
        <dbReference type="ChEBI" id="CHEBI:15377"/>
        <dbReference type="ChEBI" id="CHEBI:15378"/>
        <dbReference type="ChEBI" id="CHEBI:30616"/>
        <dbReference type="ChEBI" id="CHEBI:43474"/>
        <dbReference type="ChEBI" id="CHEBI:90782"/>
        <dbReference type="ChEBI" id="CHEBI:456216"/>
    </reaction>
</comment>
<evidence type="ECO:0000256" key="10">
    <source>
        <dbReference type="ARBA" id="ARBA00022842"/>
    </source>
</evidence>
<evidence type="ECO:0000256" key="9">
    <source>
        <dbReference type="ARBA" id="ARBA00022840"/>
    </source>
</evidence>